<dbReference type="RefSeq" id="WP_155456061.1">
    <property type="nucleotide sequence ID" value="NZ_WNKX01000019.1"/>
</dbReference>
<dbReference type="OrthoDB" id="195923at2"/>
<feature type="domain" description="Cupin type-2" evidence="2">
    <location>
        <begin position="58"/>
        <end position="127"/>
    </location>
</feature>
<protein>
    <submittedName>
        <fullName evidence="3">Cupin domain-containing protein</fullName>
    </submittedName>
</protein>
<dbReference type="SUPFAM" id="SSF51182">
    <property type="entry name" value="RmlC-like cupins"/>
    <property type="match status" value="1"/>
</dbReference>
<keyword evidence="4" id="KW-1185">Reference proteome</keyword>
<dbReference type="InterPro" id="IPR011051">
    <property type="entry name" value="RmlC_Cupin_sf"/>
</dbReference>
<feature type="signal peptide" evidence="1">
    <location>
        <begin position="1"/>
        <end position="21"/>
    </location>
</feature>
<dbReference type="Gene3D" id="2.60.120.10">
    <property type="entry name" value="Jelly Rolls"/>
    <property type="match status" value="1"/>
</dbReference>
<dbReference type="InterPro" id="IPR047142">
    <property type="entry name" value="OryJ/VirC-like"/>
</dbReference>
<keyword evidence="1" id="KW-0732">Signal</keyword>
<name>A0A6L6QNL3_9BURK</name>
<dbReference type="CDD" id="cd02236">
    <property type="entry name" value="cupin_CV2614-like"/>
    <property type="match status" value="1"/>
</dbReference>
<dbReference type="PANTHER" id="PTHR36156:SF2">
    <property type="entry name" value="CUPIN TYPE-2 DOMAIN-CONTAINING PROTEIN"/>
    <property type="match status" value="1"/>
</dbReference>
<reference evidence="3 4" key="1">
    <citation type="submission" date="2019-11" db="EMBL/GenBank/DDBJ databases">
        <title>Type strains purchased from KCTC, JCM and DSMZ.</title>
        <authorList>
            <person name="Lu H."/>
        </authorList>
    </citation>
    <scope>NUCLEOTIDE SEQUENCE [LARGE SCALE GENOMIC DNA]</scope>
    <source>
        <strain evidence="3 4">JCM 31587</strain>
    </source>
</reference>
<gene>
    <name evidence="3" type="ORF">GM658_21235</name>
</gene>
<evidence type="ECO:0000313" key="4">
    <source>
        <dbReference type="Proteomes" id="UP000472320"/>
    </source>
</evidence>
<dbReference type="PANTHER" id="PTHR36156">
    <property type="entry name" value="SLR2101 PROTEIN"/>
    <property type="match status" value="1"/>
</dbReference>
<organism evidence="3 4">
    <name type="scientific">Massilia eburnea</name>
    <dbReference type="NCBI Taxonomy" id="1776165"/>
    <lineage>
        <taxon>Bacteria</taxon>
        <taxon>Pseudomonadati</taxon>
        <taxon>Pseudomonadota</taxon>
        <taxon>Betaproteobacteria</taxon>
        <taxon>Burkholderiales</taxon>
        <taxon>Oxalobacteraceae</taxon>
        <taxon>Telluria group</taxon>
        <taxon>Massilia</taxon>
    </lineage>
</organism>
<dbReference type="EMBL" id="WNKX01000019">
    <property type="protein sequence ID" value="MTW13133.1"/>
    <property type="molecule type" value="Genomic_DNA"/>
</dbReference>
<feature type="chain" id="PRO_5027070326" evidence="1">
    <location>
        <begin position="22"/>
        <end position="139"/>
    </location>
</feature>
<accession>A0A6L6QNL3</accession>
<evidence type="ECO:0000259" key="2">
    <source>
        <dbReference type="Pfam" id="PF07883"/>
    </source>
</evidence>
<dbReference type="InterPro" id="IPR013096">
    <property type="entry name" value="Cupin_2"/>
</dbReference>
<sequence>MKTFASVAAAFAIFAAQPAFALDQSASVKVSKLMQTTSSWNGAALAYPAGQAEVTALLIEIAPGGETGWHLHPVASFGYILEGELEVSLKDGSVKHMAAGQALAEVVNTLHNGRNVGKGPVKLVVFYAGASGSTLTVKE</sequence>
<evidence type="ECO:0000256" key="1">
    <source>
        <dbReference type="SAM" id="SignalP"/>
    </source>
</evidence>
<dbReference type="Pfam" id="PF07883">
    <property type="entry name" value="Cupin_2"/>
    <property type="match status" value="1"/>
</dbReference>
<proteinExistence type="predicted"/>
<dbReference type="InterPro" id="IPR014710">
    <property type="entry name" value="RmlC-like_jellyroll"/>
</dbReference>
<evidence type="ECO:0000313" key="3">
    <source>
        <dbReference type="EMBL" id="MTW13133.1"/>
    </source>
</evidence>
<dbReference type="AlphaFoldDB" id="A0A6L6QNL3"/>
<dbReference type="Proteomes" id="UP000472320">
    <property type="component" value="Unassembled WGS sequence"/>
</dbReference>
<comment type="caution">
    <text evidence="3">The sequence shown here is derived from an EMBL/GenBank/DDBJ whole genome shotgun (WGS) entry which is preliminary data.</text>
</comment>